<evidence type="ECO:0000313" key="6">
    <source>
        <dbReference type="EMBL" id="KPM36709.1"/>
    </source>
</evidence>
<dbReference type="InterPro" id="IPR041627">
    <property type="entry name" value="AAA_lid_6"/>
</dbReference>
<proteinExistence type="inferred from homology"/>
<dbReference type="GO" id="GO:0005524">
    <property type="term" value="F:ATP binding"/>
    <property type="evidence" value="ECO:0007669"/>
    <property type="project" value="UniProtKB-KW"/>
</dbReference>
<keyword evidence="2" id="KW-0547">Nucleotide-binding</keyword>
<organism evidence="6 7">
    <name type="scientific">Neonectria ditissima</name>
    <dbReference type="NCBI Taxonomy" id="78410"/>
    <lineage>
        <taxon>Eukaryota</taxon>
        <taxon>Fungi</taxon>
        <taxon>Dikarya</taxon>
        <taxon>Ascomycota</taxon>
        <taxon>Pezizomycotina</taxon>
        <taxon>Sordariomycetes</taxon>
        <taxon>Hypocreomycetidae</taxon>
        <taxon>Hypocreales</taxon>
        <taxon>Nectriaceae</taxon>
        <taxon>Neonectria</taxon>
    </lineage>
</organism>
<dbReference type="CDD" id="cd00009">
    <property type="entry name" value="AAA"/>
    <property type="match status" value="1"/>
</dbReference>
<evidence type="ECO:0000313" key="7">
    <source>
        <dbReference type="Proteomes" id="UP000050424"/>
    </source>
</evidence>
<feature type="compositionally biased region" description="Basic and acidic residues" evidence="4">
    <location>
        <begin position="542"/>
        <end position="560"/>
    </location>
</feature>
<feature type="compositionally biased region" description="Low complexity" evidence="4">
    <location>
        <begin position="258"/>
        <end position="268"/>
    </location>
</feature>
<sequence length="1450" mass="160408">MSPDAEESAHDEPPAASWAETTASLDGHLSFDTPNHSGNPDVDTSPTFPSEAAPATTKPVDMASQASTYTMQLVHVPRIQATLQQKRRLLSQRFTSSTSPSNIPLYPGPGPDSLTQYGLPDPSGVIYLDGNWVELSSPIQSMPPQQGSGGWYFGAAPVPPYIQYVPAQQYPPPMGQNQLSRGMPPPPTWGFGNPPRQSAIPPSRMPPGPPRMGPPKAAKVINVVVPRDESESEEEPPPQHNPFDDSKSDDGASDSDSSDTSSSTSSSTNRKTTHWPDIRLLPKSNDAPYDSKDASPAATEWERQKRELGDKNAALDQLMSMVGIEEVKAEFLKVKATVEAARSRKGRLRRQGLNMALMGNPGTGKRTLAALYHAFLSECGVWPDTTHGRVHYELRSGSKLDPEDLDGDLGRFKNGVFLFIDSVENLDKKHRSALLSVLDWHADRLVVVLAGSPEGLTELLGSRPHGRWEFWRKLALNDYSDEQLHTILLRLIHHNSFEIADGVDSRWPLIAAKRVGQSRGSEGFGNVYDLVVAFEKMLDRHSARVDKVREPKPQKDDKAKKAATADSQDEDKESVAEEAEKEKVSEAGDATPKQGQKVVENKEVREADLHGGKGHDDVAKTPLLATEEPQQVRAADTHDGGSQSVTPEPPTLNVKGQKTRDENQDESIESPLLTVGERKEFIEAAEGEDIQKQTKEATPITKRSTESSEEKSKRNGNQDDHPKSPLIVDGNPTQHKEEDVQNDGNNRSADILPALHGSSKDDKDDKDDNNDEDVQNIKDNMDEKEDLEGQKLEEEESEDKTAQDKPVERPVLTMEDILGPEPTDVRLHSAAWKELDGMAGLEDIKKTIGDLMDRARVNYHRELAGKERLHTSLNRVFLGPPGTGKSTVAKLYGQILADIGLVSINNVVVTTPGDFISEYIGETEVKTVAILNATIGQVLIIDDAHTFYQGTDRKSSHDTDDYRLGCLDMIVSKVHNRPGDNRCVILAGYADVMEEMFRHVNPGLRRRFPLESAFRFKDYDDVQLNQILRQRMAEEDITAKQPAMDVAAEVLRRMRDRPNFGNGGDVQNLLDLAKARFLKRTSEKDGRLNDRDEMSNDKVAEMSAEDELSGVIVLEQQDFDPEWNRGANASTRCSSLFEGLIGFETITDELQDYQRIAANMRRHGKDPRRRIPFTFVFRGPPGTGKTHTARIIGQIFYDMGFLSTNEVVECSASQLIAEWMGQTAPMVVNLLERSLGKVLFIDEAYRLSSKGVRSSGGRSYEDEAVGELVDCMTKPRYFNKLIIVLAGYDQGMDALMRSNPGLRGRFPTDIMFRPMTPVQCKQHLINLIHEDGIFIRDGPDVSEEDGKEVLLLFHKLGLTPDWASARDVKTAAGIVVAEVYRRDPEDLKVEEDAPADAGHKFSIPIFQITSISGLSSIYSSIERYFHTRGIAGPVLTGAASPQSAPRVPSV</sequence>
<name>A0A0P7AH17_9HYPO</name>
<accession>A0A0P7AH17</accession>
<feature type="compositionally biased region" description="Pro residues" evidence="4">
    <location>
        <begin position="203"/>
        <end position="213"/>
    </location>
</feature>
<feature type="compositionally biased region" description="Polar residues" evidence="4">
    <location>
        <begin position="32"/>
        <end position="48"/>
    </location>
</feature>
<dbReference type="SMART" id="SM00382">
    <property type="entry name" value="AAA"/>
    <property type="match status" value="3"/>
</dbReference>
<dbReference type="Gene3D" id="3.40.50.300">
    <property type="entry name" value="P-loop containing nucleotide triphosphate hydrolases"/>
    <property type="match status" value="3"/>
</dbReference>
<evidence type="ECO:0000256" key="3">
    <source>
        <dbReference type="ARBA" id="ARBA00022840"/>
    </source>
</evidence>
<protein>
    <recommendedName>
        <fullName evidence="5">AAA+ ATPase domain-containing protein</fullName>
    </recommendedName>
</protein>
<dbReference type="InterPro" id="IPR027417">
    <property type="entry name" value="P-loop_NTPase"/>
</dbReference>
<dbReference type="Gene3D" id="1.10.8.60">
    <property type="match status" value="2"/>
</dbReference>
<feature type="compositionally biased region" description="Basic and acidic residues" evidence="4">
    <location>
        <begin position="703"/>
        <end position="723"/>
    </location>
</feature>
<comment type="caution">
    <text evidence="6">The sequence shown here is derived from an EMBL/GenBank/DDBJ whole genome shotgun (WGS) entry which is preliminary data.</text>
</comment>
<feature type="compositionally biased region" description="Basic and acidic residues" evidence="4">
    <location>
        <begin position="775"/>
        <end position="792"/>
    </location>
</feature>
<evidence type="ECO:0000256" key="4">
    <source>
        <dbReference type="SAM" id="MobiDB-lite"/>
    </source>
</evidence>
<feature type="domain" description="AAA+ ATPase" evidence="5">
    <location>
        <begin position="1171"/>
        <end position="1316"/>
    </location>
</feature>
<dbReference type="InterPro" id="IPR000641">
    <property type="entry name" value="CbxX/CfxQ"/>
</dbReference>
<feature type="compositionally biased region" description="Basic and acidic residues" evidence="4">
    <location>
        <begin position="599"/>
        <end position="619"/>
    </location>
</feature>
<feature type="region of interest" description="Disordered" evidence="4">
    <location>
        <begin position="542"/>
        <end position="806"/>
    </location>
</feature>
<feature type="compositionally biased region" description="Basic and acidic residues" evidence="4">
    <location>
        <begin position="573"/>
        <end position="586"/>
    </location>
</feature>
<dbReference type="FunFam" id="3.40.50.300:FF:000216">
    <property type="entry name" value="Type VII secretion ATPase EccA"/>
    <property type="match status" value="2"/>
</dbReference>
<keyword evidence="3" id="KW-0067">ATP-binding</keyword>
<dbReference type="EMBL" id="LKCW01000193">
    <property type="protein sequence ID" value="KPM36709.1"/>
    <property type="molecule type" value="Genomic_DNA"/>
</dbReference>
<feature type="compositionally biased region" description="Acidic residues" evidence="4">
    <location>
        <begin position="764"/>
        <end position="774"/>
    </location>
</feature>
<feature type="region of interest" description="Disordered" evidence="4">
    <location>
        <begin position="1"/>
        <end position="61"/>
    </location>
</feature>
<evidence type="ECO:0000259" key="5">
    <source>
        <dbReference type="SMART" id="SM00382"/>
    </source>
</evidence>
<comment type="similarity">
    <text evidence="1">Belongs to the CbxX/CfxQ family.</text>
</comment>
<dbReference type="PANTHER" id="PTHR43392:SF2">
    <property type="entry name" value="AAA-TYPE ATPASE FAMILY PROTEIN _ ANKYRIN REPEAT FAMILY PROTEIN"/>
    <property type="match status" value="1"/>
</dbReference>
<keyword evidence="7" id="KW-1185">Reference proteome</keyword>
<feature type="domain" description="AAA+ ATPase" evidence="5">
    <location>
        <begin position="871"/>
        <end position="1014"/>
    </location>
</feature>
<dbReference type="InterPro" id="IPR050773">
    <property type="entry name" value="CbxX/CfxQ_RuBisCO_ESX"/>
</dbReference>
<feature type="region of interest" description="Disordered" evidence="4">
    <location>
        <begin position="172"/>
        <end position="305"/>
    </location>
</feature>
<dbReference type="OrthoDB" id="2423195at2759"/>
<evidence type="ECO:0000256" key="2">
    <source>
        <dbReference type="ARBA" id="ARBA00022741"/>
    </source>
</evidence>
<dbReference type="Pfam" id="PF00004">
    <property type="entry name" value="AAA"/>
    <property type="match status" value="2"/>
</dbReference>
<dbReference type="Pfam" id="PF17866">
    <property type="entry name" value="AAA_lid_6"/>
    <property type="match status" value="1"/>
</dbReference>
<dbReference type="InterPro" id="IPR003593">
    <property type="entry name" value="AAA+_ATPase"/>
</dbReference>
<feature type="domain" description="AAA+ ATPase" evidence="5">
    <location>
        <begin position="351"/>
        <end position="475"/>
    </location>
</feature>
<evidence type="ECO:0000256" key="1">
    <source>
        <dbReference type="ARBA" id="ARBA00010378"/>
    </source>
</evidence>
<dbReference type="PRINTS" id="PR00819">
    <property type="entry name" value="CBXCFQXSUPER"/>
</dbReference>
<dbReference type="PANTHER" id="PTHR43392">
    <property type="entry name" value="AAA-TYPE ATPASE FAMILY PROTEIN / ANKYRIN REPEAT FAMILY PROTEIN"/>
    <property type="match status" value="1"/>
</dbReference>
<dbReference type="STRING" id="78410.A0A0P7AH17"/>
<dbReference type="Proteomes" id="UP000050424">
    <property type="component" value="Unassembled WGS sequence"/>
</dbReference>
<reference evidence="6 7" key="1">
    <citation type="submission" date="2015-09" db="EMBL/GenBank/DDBJ databases">
        <title>Draft genome of a European isolate of the apple canker pathogen Neonectria ditissima.</title>
        <authorList>
            <person name="Gomez-Cortecero A."/>
            <person name="Harrison R.J."/>
            <person name="Armitage A.D."/>
        </authorList>
    </citation>
    <scope>NUCLEOTIDE SEQUENCE [LARGE SCALE GENOMIC DNA]</scope>
    <source>
        <strain evidence="6 7">R09/05</strain>
    </source>
</reference>
<dbReference type="SUPFAM" id="SSF52540">
    <property type="entry name" value="P-loop containing nucleoside triphosphate hydrolases"/>
    <property type="match status" value="3"/>
</dbReference>
<dbReference type="GO" id="GO:0016887">
    <property type="term" value="F:ATP hydrolysis activity"/>
    <property type="evidence" value="ECO:0007669"/>
    <property type="project" value="InterPro"/>
</dbReference>
<gene>
    <name evidence="6" type="ORF">AK830_g9847</name>
</gene>
<dbReference type="InterPro" id="IPR003959">
    <property type="entry name" value="ATPase_AAA_core"/>
</dbReference>